<gene>
    <name evidence="10" type="ORF">ENJ42_09530</name>
</gene>
<feature type="transmembrane region" description="Helical" evidence="8">
    <location>
        <begin position="416"/>
        <end position="441"/>
    </location>
</feature>
<evidence type="ECO:0000256" key="4">
    <source>
        <dbReference type="ARBA" id="ARBA00022692"/>
    </source>
</evidence>
<feature type="transmembrane region" description="Helical" evidence="8">
    <location>
        <begin position="249"/>
        <end position="272"/>
    </location>
</feature>
<evidence type="ECO:0000259" key="9">
    <source>
        <dbReference type="Pfam" id="PF00361"/>
    </source>
</evidence>
<dbReference type="PRINTS" id="PR01434">
    <property type="entry name" value="NADHDHGNASE5"/>
</dbReference>
<dbReference type="InterPro" id="IPR050586">
    <property type="entry name" value="CPA3_Na-H_Antiporter_D"/>
</dbReference>
<dbReference type="PANTHER" id="PTHR42703">
    <property type="entry name" value="NADH DEHYDROGENASE"/>
    <property type="match status" value="1"/>
</dbReference>
<keyword evidence="6 8" id="KW-0472">Membrane</keyword>
<feature type="transmembrane region" description="Helical" evidence="8">
    <location>
        <begin position="38"/>
        <end position="56"/>
    </location>
</feature>
<evidence type="ECO:0000256" key="7">
    <source>
        <dbReference type="RuleBase" id="RU000320"/>
    </source>
</evidence>
<feature type="transmembrane region" description="Helical" evidence="8">
    <location>
        <begin position="372"/>
        <end position="396"/>
    </location>
</feature>
<feature type="transmembrane region" description="Helical" evidence="8">
    <location>
        <begin position="6"/>
        <end position="26"/>
    </location>
</feature>
<keyword evidence="5 8" id="KW-1133">Transmembrane helix</keyword>
<dbReference type="InterPro" id="IPR001750">
    <property type="entry name" value="ND/Mrp_TM"/>
</dbReference>
<keyword evidence="3" id="KW-1003">Cell membrane</keyword>
<sequence>MDMTPEFAVVSLLIIPLIAAVLIPLAGRMPNIREGISVITAIVLLGMVIWLVRYVGAAETNRPEFFLIQFAGSFELKLKLEPLGATFAAIASSLWLVNTFFTIGYMRGNHEKHQTRFYTCVAIAISAVMGIASAANLITLFVFYEILTISTFPLVTHKGDAAARRSGRIYLLILMGTSLGFLLPAIIGTHVLAGTTDFAVGGVFPKGFSLTAASILLFLFAFGIGKAALMPVHPWLPNAMVAPTPVSALLHAVAVVKAGVFTMLKVVVYIFGPELASQTQAASVLTWVAAISIVLASIIALRKDNLKARLAYSTISQLAYITFGAMLAAPMAIMGGALQIIMHAWGKITLFMCAGAIYTVAHRTEISKLNGLGRAMPFVFGAFLVGSLSIIGLPPLGGSWPKYFLLVGALDAGQQALMAALILSSILNVAYLVPVAIRGFMLPPDDADADEKIKSIRGQYRFVRFAPVFTAFGAFALFFAIGPLVEFLKPILPVTMRGGF</sequence>
<dbReference type="Proteomes" id="UP000885830">
    <property type="component" value="Unassembled WGS sequence"/>
</dbReference>
<name>A0A7C5M1G0_9PROT</name>
<feature type="domain" description="NADH:quinone oxidoreductase/Mrp antiporter transmembrane" evidence="9">
    <location>
        <begin position="134"/>
        <end position="426"/>
    </location>
</feature>
<keyword evidence="4 7" id="KW-0812">Transmembrane</keyword>
<comment type="caution">
    <text evidence="10">The sequence shown here is derived from an EMBL/GenBank/DDBJ whole genome shotgun (WGS) entry which is preliminary data.</text>
</comment>
<evidence type="ECO:0000256" key="5">
    <source>
        <dbReference type="ARBA" id="ARBA00022989"/>
    </source>
</evidence>
<protein>
    <submittedName>
        <fullName evidence="10">Monovalent cation/H+ antiporter subunit D family protein</fullName>
    </submittedName>
</protein>
<dbReference type="AlphaFoldDB" id="A0A7C5M1G0"/>
<comment type="similarity">
    <text evidence="2">Belongs to the CPA3 antiporters (TC 2.A.63) subunit D family.</text>
</comment>
<feature type="transmembrane region" description="Helical" evidence="8">
    <location>
        <begin position="310"/>
        <end position="334"/>
    </location>
</feature>
<comment type="subcellular location">
    <subcellularLocation>
        <location evidence="1">Cell membrane</location>
        <topology evidence="1">Multi-pass membrane protein</topology>
    </subcellularLocation>
    <subcellularLocation>
        <location evidence="7">Membrane</location>
        <topology evidence="7">Multi-pass membrane protein</topology>
    </subcellularLocation>
</comment>
<dbReference type="Pfam" id="PF00361">
    <property type="entry name" value="Proton_antipo_M"/>
    <property type="match status" value="1"/>
</dbReference>
<evidence type="ECO:0000256" key="6">
    <source>
        <dbReference type="ARBA" id="ARBA00023136"/>
    </source>
</evidence>
<evidence type="ECO:0000256" key="8">
    <source>
        <dbReference type="SAM" id="Phobius"/>
    </source>
</evidence>
<evidence type="ECO:0000256" key="3">
    <source>
        <dbReference type="ARBA" id="ARBA00022475"/>
    </source>
</evidence>
<dbReference type="PANTHER" id="PTHR42703:SF1">
    <property type="entry name" value="NA(+)_H(+) ANTIPORTER SUBUNIT D1"/>
    <property type="match status" value="1"/>
</dbReference>
<reference evidence="10" key="1">
    <citation type="journal article" date="2020" name="mSystems">
        <title>Genome- and Community-Level Interaction Insights into Carbon Utilization and Element Cycling Functions of Hydrothermarchaeota in Hydrothermal Sediment.</title>
        <authorList>
            <person name="Zhou Z."/>
            <person name="Liu Y."/>
            <person name="Xu W."/>
            <person name="Pan J."/>
            <person name="Luo Z.H."/>
            <person name="Li M."/>
        </authorList>
    </citation>
    <scope>NUCLEOTIDE SEQUENCE [LARGE SCALE GENOMIC DNA]</scope>
    <source>
        <strain evidence="10">HyVt-485</strain>
    </source>
</reference>
<proteinExistence type="inferred from homology"/>
<dbReference type="EMBL" id="DRMJ01000499">
    <property type="protein sequence ID" value="HHL43848.1"/>
    <property type="molecule type" value="Genomic_DNA"/>
</dbReference>
<feature type="transmembrane region" description="Helical" evidence="8">
    <location>
        <begin position="462"/>
        <end position="485"/>
    </location>
</feature>
<feature type="transmembrane region" description="Helical" evidence="8">
    <location>
        <begin position="117"/>
        <end position="135"/>
    </location>
</feature>
<evidence type="ECO:0000256" key="1">
    <source>
        <dbReference type="ARBA" id="ARBA00004651"/>
    </source>
</evidence>
<feature type="transmembrane region" description="Helical" evidence="8">
    <location>
        <begin position="284"/>
        <end position="301"/>
    </location>
</feature>
<dbReference type="GO" id="GO:0005886">
    <property type="term" value="C:plasma membrane"/>
    <property type="evidence" value="ECO:0007669"/>
    <property type="project" value="UniProtKB-SubCell"/>
</dbReference>
<feature type="transmembrane region" description="Helical" evidence="8">
    <location>
        <begin position="207"/>
        <end position="229"/>
    </location>
</feature>
<organism evidence="10">
    <name type="scientific">Hellea balneolensis</name>
    <dbReference type="NCBI Taxonomy" id="287478"/>
    <lineage>
        <taxon>Bacteria</taxon>
        <taxon>Pseudomonadati</taxon>
        <taxon>Pseudomonadota</taxon>
        <taxon>Alphaproteobacteria</taxon>
        <taxon>Maricaulales</taxon>
        <taxon>Robiginitomaculaceae</taxon>
        <taxon>Hellea</taxon>
    </lineage>
</organism>
<accession>A0A7C5M1G0</accession>
<feature type="transmembrane region" description="Helical" evidence="8">
    <location>
        <begin position="141"/>
        <end position="157"/>
    </location>
</feature>
<evidence type="ECO:0000256" key="2">
    <source>
        <dbReference type="ARBA" id="ARBA00005346"/>
    </source>
</evidence>
<feature type="transmembrane region" description="Helical" evidence="8">
    <location>
        <begin position="169"/>
        <end position="187"/>
    </location>
</feature>
<feature type="transmembrane region" description="Helical" evidence="8">
    <location>
        <begin position="83"/>
        <end position="105"/>
    </location>
</feature>
<evidence type="ECO:0000313" key="10">
    <source>
        <dbReference type="EMBL" id="HHL43848.1"/>
    </source>
</evidence>
<feature type="transmembrane region" description="Helical" evidence="8">
    <location>
        <begin position="340"/>
        <end position="360"/>
    </location>
</feature>